<evidence type="ECO:0000259" key="1">
    <source>
        <dbReference type="Pfam" id="PF14033"/>
    </source>
</evidence>
<dbReference type="Proteomes" id="UP000326877">
    <property type="component" value="Unassembled WGS sequence"/>
</dbReference>
<dbReference type="AlphaFoldDB" id="A0A5N7C5K0"/>
<name>A0A5N7C5K0_PETAA</name>
<dbReference type="InterPro" id="IPR049192">
    <property type="entry name" value="DUF4246_C"/>
</dbReference>
<dbReference type="PANTHER" id="PTHR33119">
    <property type="entry name" value="IFI3P"/>
    <property type="match status" value="1"/>
</dbReference>
<dbReference type="InterPro" id="IPR025340">
    <property type="entry name" value="DUF4246"/>
</dbReference>
<protein>
    <recommendedName>
        <fullName evidence="1">DUF4246 domain-containing protein</fullName>
    </recommendedName>
</protein>
<reference evidence="2" key="1">
    <citation type="submission" date="2019-04" db="EMBL/GenBank/DDBJ databases">
        <title>Friends and foes A comparative genomics studyof 23 Aspergillus species from section Flavi.</title>
        <authorList>
            <consortium name="DOE Joint Genome Institute"/>
            <person name="Kjaerbolling I."/>
            <person name="Vesth T."/>
            <person name="Frisvad J.C."/>
            <person name="Nybo J.L."/>
            <person name="Theobald S."/>
            <person name="Kildgaard S."/>
            <person name="Isbrandt T."/>
            <person name="Kuo A."/>
            <person name="Sato A."/>
            <person name="Lyhne E.K."/>
            <person name="Kogle M.E."/>
            <person name="Wiebenga A."/>
            <person name="Kun R.S."/>
            <person name="Lubbers R.J."/>
            <person name="Makela M.R."/>
            <person name="Barry K."/>
            <person name="Chovatia M."/>
            <person name="Clum A."/>
            <person name="Daum C."/>
            <person name="Haridas S."/>
            <person name="He G."/>
            <person name="LaButti K."/>
            <person name="Lipzen A."/>
            <person name="Mondo S."/>
            <person name="Riley R."/>
            <person name="Salamov A."/>
            <person name="Simmons B.A."/>
            <person name="Magnuson J.K."/>
            <person name="Henrissat B."/>
            <person name="Mortensen U.H."/>
            <person name="Larsen T.O."/>
            <person name="Devries R.P."/>
            <person name="Grigoriev I.V."/>
            <person name="Machida M."/>
            <person name="Baker S.E."/>
            <person name="Andersen M.R."/>
        </authorList>
    </citation>
    <scope>NUCLEOTIDE SEQUENCE [LARGE SCALE GENOMIC DNA]</scope>
    <source>
        <strain evidence="2">IBT 14317</strain>
    </source>
</reference>
<sequence length="173" mass="19749">MLRVMNRITEHPGYDEALLQRDEVHVAQWHREAQTSDYTPDVGKPPQSIAPPLCIHSRLEERFRDPGLQVIFEVSRIDFTPKEPTCSREPDFHVEGFANEHIVATATHIIEAENITDVQFTFQYEDETHPSEYVCPNPLVMEKFSPSISLINTREIIGPTTLLALSVQIWPGS</sequence>
<accession>A0A5N7C5K0</accession>
<dbReference type="EMBL" id="ML735267">
    <property type="protein sequence ID" value="KAE8389319.1"/>
    <property type="molecule type" value="Genomic_DNA"/>
</dbReference>
<organism evidence="2">
    <name type="scientific">Petromyces alliaceus</name>
    <name type="common">Aspergillus alliaceus</name>
    <dbReference type="NCBI Taxonomy" id="209559"/>
    <lineage>
        <taxon>Eukaryota</taxon>
        <taxon>Fungi</taxon>
        <taxon>Dikarya</taxon>
        <taxon>Ascomycota</taxon>
        <taxon>Pezizomycotina</taxon>
        <taxon>Eurotiomycetes</taxon>
        <taxon>Eurotiomycetidae</taxon>
        <taxon>Eurotiales</taxon>
        <taxon>Aspergillaceae</taxon>
        <taxon>Aspergillus</taxon>
        <taxon>Aspergillus subgen. Circumdati</taxon>
    </lineage>
</organism>
<dbReference type="PANTHER" id="PTHR33119:SF1">
    <property type="entry name" value="FE2OG DIOXYGENASE DOMAIN-CONTAINING PROTEIN"/>
    <property type="match status" value="1"/>
</dbReference>
<gene>
    <name evidence="2" type="ORF">BDV23DRAFT_184560</name>
</gene>
<proteinExistence type="predicted"/>
<feature type="domain" description="DUF4246" evidence="1">
    <location>
        <begin position="26"/>
        <end position="127"/>
    </location>
</feature>
<dbReference type="Pfam" id="PF14033">
    <property type="entry name" value="DUF4246"/>
    <property type="match status" value="1"/>
</dbReference>
<evidence type="ECO:0000313" key="2">
    <source>
        <dbReference type="EMBL" id="KAE8389319.1"/>
    </source>
</evidence>
<dbReference type="OrthoDB" id="415532at2759"/>